<accession>A0AAV3ZXT5</accession>
<gene>
    <name evidence="1" type="ORF">PoB_002575800</name>
</gene>
<dbReference type="AlphaFoldDB" id="A0AAV3ZXT5"/>
<organism evidence="1 2">
    <name type="scientific">Plakobranchus ocellatus</name>
    <dbReference type="NCBI Taxonomy" id="259542"/>
    <lineage>
        <taxon>Eukaryota</taxon>
        <taxon>Metazoa</taxon>
        <taxon>Spiralia</taxon>
        <taxon>Lophotrochozoa</taxon>
        <taxon>Mollusca</taxon>
        <taxon>Gastropoda</taxon>
        <taxon>Heterobranchia</taxon>
        <taxon>Euthyneura</taxon>
        <taxon>Panpulmonata</taxon>
        <taxon>Sacoglossa</taxon>
        <taxon>Placobranchoidea</taxon>
        <taxon>Plakobranchidae</taxon>
        <taxon>Plakobranchus</taxon>
    </lineage>
</organism>
<keyword evidence="2" id="KW-1185">Reference proteome</keyword>
<name>A0AAV3ZXT5_9GAST</name>
<reference evidence="1 2" key="1">
    <citation type="journal article" date="2021" name="Elife">
        <title>Chloroplast acquisition without the gene transfer in kleptoplastic sea slugs, Plakobranchus ocellatus.</title>
        <authorList>
            <person name="Maeda T."/>
            <person name="Takahashi S."/>
            <person name="Yoshida T."/>
            <person name="Shimamura S."/>
            <person name="Takaki Y."/>
            <person name="Nagai Y."/>
            <person name="Toyoda A."/>
            <person name="Suzuki Y."/>
            <person name="Arimoto A."/>
            <person name="Ishii H."/>
            <person name="Satoh N."/>
            <person name="Nishiyama T."/>
            <person name="Hasebe M."/>
            <person name="Maruyama T."/>
            <person name="Minagawa J."/>
            <person name="Obokata J."/>
            <person name="Shigenobu S."/>
        </authorList>
    </citation>
    <scope>NUCLEOTIDE SEQUENCE [LARGE SCALE GENOMIC DNA]</scope>
</reference>
<dbReference type="EMBL" id="BLXT01002974">
    <property type="protein sequence ID" value="GFN99252.1"/>
    <property type="molecule type" value="Genomic_DNA"/>
</dbReference>
<proteinExistence type="predicted"/>
<protein>
    <submittedName>
        <fullName evidence="1">Uncharacterized protein</fullName>
    </submittedName>
</protein>
<evidence type="ECO:0000313" key="2">
    <source>
        <dbReference type="Proteomes" id="UP000735302"/>
    </source>
</evidence>
<sequence length="76" mass="8351">MVPPNELCGIPGLGLVPDQEIRLYIQNLGPAALKSSPTEAIKINIEYFWDSAFEAVPNLVGCTRRYIDATVRFADA</sequence>
<evidence type="ECO:0000313" key="1">
    <source>
        <dbReference type="EMBL" id="GFN99252.1"/>
    </source>
</evidence>
<comment type="caution">
    <text evidence="1">The sequence shown here is derived from an EMBL/GenBank/DDBJ whole genome shotgun (WGS) entry which is preliminary data.</text>
</comment>
<dbReference type="Proteomes" id="UP000735302">
    <property type="component" value="Unassembled WGS sequence"/>
</dbReference>